<reference evidence="2" key="1">
    <citation type="journal article" date="2019" name="Int. J. Syst. Evol. Microbiol.">
        <title>The Global Catalogue of Microorganisms (GCM) 10K type strain sequencing project: providing services to taxonomists for standard genome sequencing and annotation.</title>
        <authorList>
            <consortium name="The Broad Institute Genomics Platform"/>
            <consortium name="The Broad Institute Genome Sequencing Center for Infectious Disease"/>
            <person name="Wu L."/>
            <person name="Ma J."/>
        </authorList>
    </citation>
    <scope>NUCLEOTIDE SEQUENCE [LARGE SCALE GENOMIC DNA]</scope>
    <source>
        <strain evidence="2">KCTC 23098</strain>
    </source>
</reference>
<protein>
    <recommendedName>
        <fullName evidence="3">HEAT repeat protein</fullName>
    </recommendedName>
</protein>
<gene>
    <name evidence="1" type="ORF">ACFS6J_20205</name>
</gene>
<name>A0ABW6B7Y5_9SPHI</name>
<dbReference type="SUPFAM" id="SSF48371">
    <property type="entry name" value="ARM repeat"/>
    <property type="match status" value="1"/>
</dbReference>
<evidence type="ECO:0008006" key="3">
    <source>
        <dbReference type="Google" id="ProtNLM"/>
    </source>
</evidence>
<evidence type="ECO:0000313" key="2">
    <source>
        <dbReference type="Proteomes" id="UP001597560"/>
    </source>
</evidence>
<comment type="caution">
    <text evidence="1">The sequence shown here is derived from an EMBL/GenBank/DDBJ whole genome shotgun (WGS) entry which is preliminary data.</text>
</comment>
<proteinExistence type="predicted"/>
<keyword evidence="2" id="KW-1185">Reference proteome</keyword>
<dbReference type="RefSeq" id="WP_130856961.1">
    <property type="nucleotide sequence ID" value="NZ_JBHUPA010000016.1"/>
</dbReference>
<accession>A0ABW6B7Y5</accession>
<sequence length="197" mass="22849">MIILSLHGMTKEQFLLEISKNVSKMKATVLAQLAISDHYTMSDLLSLCYHPQKAIAFRAAWILEFVENKSPDRFIPLLVEFIEQLTHQHNASCQRHFTKILMNYTNRKAKTIRKEAFSHLTTTHKEQVVERVFEWLIKSETPVAVRVNCIEILYNLVPLFPWIKDELNAQITFYLKDGSAAMQSRGKKLLMKLLEAS</sequence>
<dbReference type="EMBL" id="JBHUPA010000016">
    <property type="protein sequence ID" value="MFD2964139.1"/>
    <property type="molecule type" value="Genomic_DNA"/>
</dbReference>
<dbReference type="Proteomes" id="UP001597560">
    <property type="component" value="Unassembled WGS sequence"/>
</dbReference>
<dbReference type="InterPro" id="IPR011989">
    <property type="entry name" value="ARM-like"/>
</dbReference>
<evidence type="ECO:0000313" key="1">
    <source>
        <dbReference type="EMBL" id="MFD2964139.1"/>
    </source>
</evidence>
<organism evidence="1 2">
    <name type="scientific">Olivibacter jilunii</name>
    <dbReference type="NCBI Taxonomy" id="985016"/>
    <lineage>
        <taxon>Bacteria</taxon>
        <taxon>Pseudomonadati</taxon>
        <taxon>Bacteroidota</taxon>
        <taxon>Sphingobacteriia</taxon>
        <taxon>Sphingobacteriales</taxon>
        <taxon>Sphingobacteriaceae</taxon>
        <taxon>Olivibacter</taxon>
    </lineage>
</organism>
<dbReference type="InterPro" id="IPR016024">
    <property type="entry name" value="ARM-type_fold"/>
</dbReference>
<dbReference type="Gene3D" id="1.25.10.10">
    <property type="entry name" value="Leucine-rich Repeat Variant"/>
    <property type="match status" value="1"/>
</dbReference>